<gene>
    <name evidence="1" type="ORF">BV22DRAFT_1008222</name>
</gene>
<keyword evidence="2" id="KW-1185">Reference proteome</keyword>
<protein>
    <submittedName>
        <fullName evidence="1">Uncharacterized protein</fullName>
    </submittedName>
</protein>
<evidence type="ECO:0000313" key="2">
    <source>
        <dbReference type="Proteomes" id="UP000790709"/>
    </source>
</evidence>
<reference evidence="1" key="1">
    <citation type="journal article" date="2021" name="New Phytol.">
        <title>Evolutionary innovations through gain and loss of genes in the ectomycorrhizal Boletales.</title>
        <authorList>
            <person name="Wu G."/>
            <person name="Miyauchi S."/>
            <person name="Morin E."/>
            <person name="Kuo A."/>
            <person name="Drula E."/>
            <person name="Varga T."/>
            <person name="Kohler A."/>
            <person name="Feng B."/>
            <person name="Cao Y."/>
            <person name="Lipzen A."/>
            <person name="Daum C."/>
            <person name="Hundley H."/>
            <person name="Pangilinan J."/>
            <person name="Johnson J."/>
            <person name="Barry K."/>
            <person name="LaButti K."/>
            <person name="Ng V."/>
            <person name="Ahrendt S."/>
            <person name="Min B."/>
            <person name="Choi I.G."/>
            <person name="Park H."/>
            <person name="Plett J.M."/>
            <person name="Magnuson J."/>
            <person name="Spatafora J.W."/>
            <person name="Nagy L.G."/>
            <person name="Henrissat B."/>
            <person name="Grigoriev I.V."/>
            <person name="Yang Z.L."/>
            <person name="Xu J."/>
            <person name="Martin F.M."/>
        </authorList>
    </citation>
    <scope>NUCLEOTIDE SEQUENCE</scope>
    <source>
        <strain evidence="1">KUC20120723A-06</strain>
    </source>
</reference>
<accession>A0ACB8BPG8</accession>
<dbReference type="EMBL" id="MU266377">
    <property type="protein sequence ID" value="KAH7926773.1"/>
    <property type="molecule type" value="Genomic_DNA"/>
</dbReference>
<dbReference type="Proteomes" id="UP000790709">
    <property type="component" value="Unassembled WGS sequence"/>
</dbReference>
<evidence type="ECO:0000313" key="1">
    <source>
        <dbReference type="EMBL" id="KAH7926773.1"/>
    </source>
</evidence>
<name>A0ACB8BPG8_9AGAM</name>
<proteinExistence type="predicted"/>
<comment type="caution">
    <text evidence="1">The sequence shown here is derived from an EMBL/GenBank/DDBJ whole genome shotgun (WGS) entry which is preliminary data.</text>
</comment>
<organism evidence="1 2">
    <name type="scientific">Leucogyrophana mollusca</name>
    <dbReference type="NCBI Taxonomy" id="85980"/>
    <lineage>
        <taxon>Eukaryota</taxon>
        <taxon>Fungi</taxon>
        <taxon>Dikarya</taxon>
        <taxon>Basidiomycota</taxon>
        <taxon>Agaricomycotina</taxon>
        <taxon>Agaricomycetes</taxon>
        <taxon>Agaricomycetidae</taxon>
        <taxon>Boletales</taxon>
        <taxon>Boletales incertae sedis</taxon>
        <taxon>Leucogyrophana</taxon>
    </lineage>
</organism>
<sequence>MSSPPAPAPDDAETSVASPAVRQTTPLVSAPSIFTPTPSQREPSADVSSPKENLPLFLPSPSAEPEPVGHLRLKRPFKEEEDIVVEDAPGPSARPPSPEIGVVGFEEPEHRPKQRGRKKRTQPFYILVPPPPKWWKREGKRRKAQGSAKGFQDSDVEDDKKVVLNESLYRVMERPCQWKGCDVIMNSGENLLKHLILHAQDTGTKGRFFCNWKSCRRWFSSLADQRTHMETHAYYPIPCPRAGCSEAFDKPIEVMHHELTLHPRPVNPLVRALARPFAPSLAPSLEPVPPTLPAYRVEPRHIRQVSITPQRHGVIGPMVLRNIFTPVELNLRRQNAPMRLRNARQLGEGDDSRSLWARPDEYDFLASLSSASSKMPALDELDSEVTSEMAGAGLVLFGPERALDSQEDIDISHVDSSLEEPTEERREETPGTRPVTSETSATVLGREGPRDMGDPPIVDGSRGGNEPVEMMA</sequence>